<accession>A0ABQ3UFF3</accession>
<name>A0ABQ3UFF3_STRHY</name>
<proteinExistence type="predicted"/>
<feature type="compositionally biased region" description="Basic and acidic residues" evidence="2">
    <location>
        <begin position="195"/>
        <end position="275"/>
    </location>
</feature>
<dbReference type="Proteomes" id="UP001054854">
    <property type="component" value="Unassembled WGS sequence"/>
</dbReference>
<reference evidence="3" key="1">
    <citation type="submission" date="2024-05" db="EMBL/GenBank/DDBJ databases">
        <title>Whole genome shotgun sequence of Streptomyces hygroscopicus NBRC 113678.</title>
        <authorList>
            <person name="Komaki H."/>
            <person name="Tamura T."/>
        </authorList>
    </citation>
    <scope>NUCLEOTIDE SEQUENCE</scope>
    <source>
        <strain evidence="3">N11-34</strain>
    </source>
</reference>
<feature type="compositionally biased region" description="Gly residues" evidence="2">
    <location>
        <begin position="28"/>
        <end position="40"/>
    </location>
</feature>
<feature type="compositionally biased region" description="Basic and acidic residues" evidence="2">
    <location>
        <begin position="281"/>
        <end position="290"/>
    </location>
</feature>
<organism evidence="3 4">
    <name type="scientific">Streptomyces hygroscopicus</name>
    <dbReference type="NCBI Taxonomy" id="1912"/>
    <lineage>
        <taxon>Bacteria</taxon>
        <taxon>Bacillati</taxon>
        <taxon>Actinomycetota</taxon>
        <taxon>Actinomycetes</taxon>
        <taxon>Kitasatosporales</taxon>
        <taxon>Streptomycetaceae</taxon>
        <taxon>Streptomyces</taxon>
        <taxon>Streptomyces violaceusniger group</taxon>
    </lineage>
</organism>
<feature type="coiled-coil region" evidence="1">
    <location>
        <begin position="687"/>
        <end position="714"/>
    </location>
</feature>
<keyword evidence="1" id="KW-0175">Coiled coil</keyword>
<comment type="caution">
    <text evidence="3">The sequence shown here is derived from an EMBL/GenBank/DDBJ whole genome shotgun (WGS) entry which is preliminary data.</text>
</comment>
<feature type="region of interest" description="Disordered" evidence="2">
    <location>
        <begin position="602"/>
        <end position="621"/>
    </location>
</feature>
<feature type="compositionally biased region" description="Acidic residues" evidence="2">
    <location>
        <begin position="323"/>
        <end position="337"/>
    </location>
</feature>
<evidence type="ECO:0000313" key="4">
    <source>
        <dbReference type="Proteomes" id="UP001054854"/>
    </source>
</evidence>
<feature type="compositionally biased region" description="Basic and acidic residues" evidence="2">
    <location>
        <begin position="310"/>
        <end position="321"/>
    </location>
</feature>
<gene>
    <name evidence="3" type="ORF">TPA0910_87630</name>
</gene>
<feature type="compositionally biased region" description="Gly residues" evidence="2">
    <location>
        <begin position="147"/>
        <end position="159"/>
    </location>
</feature>
<evidence type="ECO:0000313" key="3">
    <source>
        <dbReference type="EMBL" id="GHJ34330.1"/>
    </source>
</evidence>
<feature type="region of interest" description="Disordered" evidence="2">
    <location>
        <begin position="125"/>
        <end position="354"/>
    </location>
</feature>
<evidence type="ECO:0000256" key="2">
    <source>
        <dbReference type="SAM" id="MobiDB-lite"/>
    </source>
</evidence>
<evidence type="ECO:0000256" key="1">
    <source>
        <dbReference type="SAM" id="Coils"/>
    </source>
</evidence>
<dbReference type="EMBL" id="BNEK01000007">
    <property type="protein sequence ID" value="GHJ34330.1"/>
    <property type="molecule type" value="Genomic_DNA"/>
</dbReference>
<feature type="compositionally biased region" description="Low complexity" evidence="2">
    <location>
        <begin position="129"/>
        <end position="141"/>
    </location>
</feature>
<sequence length="736" mass="77548">MQEVSADAITPVGPDFDLTPSVATPSDGSGGGAGRGGSQNGAGSPLVVVQQPRNAAPPRPAPRRNQSNTGNSLRNGYAAISHSVSGETAAIGLGFLLAGPAGAIAGGAALPVLAAASVWRARRREHDANTNSGTNGTNNGSGRDRSGSGGGRGNGGGGRHSSPNGSGGDRHKTPKSPGTGNGNGTDSGTNRKPKTKDPILDKLSKGLNDLKSKGSSDSKGPKNKTPKDSETGDAKKPRGSTDKGSKDDKAPKDAGDAKGPKAGLKDWLKSKDRGKQPSSERPWRDRDDKLKKNRKKKGSDDDASSTTARDALEPKKPKGGDGTDADEPEILDAELVDDNLPPKPDQAPDDVIDGEVIDEDRIALVQAKREKAARRAAIRVGKRAAADAARDGTAGDPRTVQRERIRTENQWIDRELHREAQLLALVAETEKRRNNPVSYPVATTQPAGTSTPGVAIARQIDVRGSDAYRLLVAMAEQLANGLHNDDDADMADHVVELVGIPAMCRNLATAVREGAAALQKTAPLHPSVIKHLNNATVAALTAARMADTIIVVFVQAHREDIYRVMEPRVGEDRWNIRNAAGTLDGAKLRAAILSAGQQRLALPAGSSTSPTSSGTGKLVPASHDSTKQLINLMKGFDRGHMVECLSEVAGSARGVEVVADSVTKLYRRMAKTWPTEQVVDDTVRATASKVRTVAAELQKAIKAAQRAHQRELRLNAKPRKGARAEKKWDVVKGRRG</sequence>
<feature type="region of interest" description="Disordered" evidence="2">
    <location>
        <begin position="1"/>
        <end position="74"/>
    </location>
</feature>
<keyword evidence="4" id="KW-1185">Reference proteome</keyword>
<protein>
    <submittedName>
        <fullName evidence="3">Uncharacterized protein</fullName>
    </submittedName>
</protein>
<feature type="compositionally biased region" description="Low complexity" evidence="2">
    <location>
        <begin position="605"/>
        <end position="616"/>
    </location>
</feature>